<dbReference type="EC" id="2.7.4.16" evidence="2"/>
<keyword evidence="1 2" id="KW-0784">Thiamine biosynthesis</keyword>
<dbReference type="EMBL" id="NXLQ01000001">
    <property type="protein sequence ID" value="RDU67564.1"/>
    <property type="molecule type" value="Genomic_DNA"/>
</dbReference>
<dbReference type="Pfam" id="PF00586">
    <property type="entry name" value="AIRS"/>
    <property type="match status" value="1"/>
</dbReference>
<feature type="binding site" evidence="2">
    <location>
        <position position="324"/>
    </location>
    <ligand>
        <name>substrate</name>
    </ligand>
</feature>
<comment type="miscellaneous">
    <text evidence="2">Reaction mechanism of ThiL seems to utilize a direct, inline transfer of the gamma-phosphate of ATP to TMP rather than a phosphorylated enzyme intermediate.</text>
</comment>
<name>A0A3D8ISG4_9HELI</name>
<evidence type="ECO:0000259" key="3">
    <source>
        <dbReference type="Pfam" id="PF00586"/>
    </source>
</evidence>
<organism evidence="4 5">
    <name type="scientific">Helicobacter didelphidarum</name>
    <dbReference type="NCBI Taxonomy" id="2040648"/>
    <lineage>
        <taxon>Bacteria</taxon>
        <taxon>Pseudomonadati</taxon>
        <taxon>Campylobacterota</taxon>
        <taxon>Epsilonproteobacteria</taxon>
        <taxon>Campylobacterales</taxon>
        <taxon>Helicobacteraceae</taxon>
        <taxon>Helicobacter</taxon>
    </lineage>
</organism>
<evidence type="ECO:0000313" key="5">
    <source>
        <dbReference type="Proteomes" id="UP000256379"/>
    </source>
</evidence>
<comment type="caution">
    <text evidence="2">Lacks conserved residue(s) required for the propagation of feature annotation.</text>
</comment>
<gene>
    <name evidence="2" type="primary">thiL</name>
    <name evidence="4" type="ORF">CQA53_00690</name>
</gene>
<feature type="binding site" evidence="2">
    <location>
        <position position="106"/>
    </location>
    <ligand>
        <name>Mg(2+)</name>
        <dbReference type="ChEBI" id="CHEBI:18420"/>
        <label>2</label>
    </ligand>
</feature>
<feature type="binding site" evidence="2">
    <location>
        <position position="46"/>
    </location>
    <ligand>
        <name>Mg(2+)</name>
        <dbReference type="ChEBI" id="CHEBI:18420"/>
        <label>2</label>
    </ligand>
</feature>
<feature type="binding site" evidence="2">
    <location>
        <position position="255"/>
    </location>
    <ligand>
        <name>ATP</name>
        <dbReference type="ChEBI" id="CHEBI:30616"/>
    </ligand>
</feature>
<dbReference type="Proteomes" id="UP000256379">
    <property type="component" value="Unassembled WGS sequence"/>
</dbReference>
<feature type="binding site" evidence="2">
    <location>
        <position position="23"/>
    </location>
    <ligand>
        <name>Mg(2+)</name>
        <dbReference type="ChEBI" id="CHEBI:18420"/>
        <label>4</label>
    </ligand>
</feature>
<evidence type="ECO:0000256" key="1">
    <source>
        <dbReference type="ARBA" id="ARBA00022977"/>
    </source>
</evidence>
<feature type="binding site" evidence="2">
    <location>
        <position position="288"/>
    </location>
    <ligand>
        <name>substrate</name>
    </ligand>
</feature>
<comment type="catalytic activity">
    <reaction evidence="2">
        <text>thiamine phosphate + ATP = thiamine diphosphate + ADP</text>
        <dbReference type="Rhea" id="RHEA:15913"/>
        <dbReference type="ChEBI" id="CHEBI:30616"/>
        <dbReference type="ChEBI" id="CHEBI:37575"/>
        <dbReference type="ChEBI" id="CHEBI:58937"/>
        <dbReference type="ChEBI" id="CHEBI:456216"/>
        <dbReference type="EC" id="2.7.4.16"/>
    </reaction>
</comment>
<dbReference type="GO" id="GO:0000287">
    <property type="term" value="F:magnesium ion binding"/>
    <property type="evidence" value="ECO:0007669"/>
    <property type="project" value="UniProtKB-UniRule"/>
</dbReference>
<dbReference type="SUPFAM" id="SSF56042">
    <property type="entry name" value="PurM C-terminal domain-like"/>
    <property type="match status" value="1"/>
</dbReference>
<feature type="binding site" evidence="2">
    <location>
        <position position="23"/>
    </location>
    <ligand>
        <name>Mg(2+)</name>
        <dbReference type="ChEBI" id="CHEBI:18420"/>
        <label>3</label>
    </ligand>
</feature>
<comment type="function">
    <text evidence="2">Catalyzes the ATP-dependent phosphorylation of thiamine-monophosphate (TMP) to form thiamine-pyrophosphate (TPP), the active form of vitamin B1.</text>
</comment>
<dbReference type="Gene3D" id="3.30.1330.10">
    <property type="entry name" value="PurM-like, N-terminal domain"/>
    <property type="match status" value="1"/>
</dbReference>
<dbReference type="InterPro" id="IPR036676">
    <property type="entry name" value="PurM-like_C_sf"/>
</dbReference>
<keyword evidence="2" id="KW-0808">Transferase</keyword>
<dbReference type="InterPro" id="IPR006283">
    <property type="entry name" value="ThiL-like"/>
</dbReference>
<evidence type="ECO:0000313" key="4">
    <source>
        <dbReference type="EMBL" id="RDU67564.1"/>
    </source>
</evidence>
<comment type="caution">
    <text evidence="4">The sequence shown here is derived from an EMBL/GenBank/DDBJ whole genome shotgun (WGS) entry which is preliminary data.</text>
</comment>
<dbReference type="OrthoDB" id="9802811at2"/>
<dbReference type="InterPro" id="IPR036921">
    <property type="entry name" value="PurM-like_N_sf"/>
</dbReference>
<dbReference type="GO" id="GO:0005524">
    <property type="term" value="F:ATP binding"/>
    <property type="evidence" value="ECO:0007669"/>
    <property type="project" value="UniProtKB-UniRule"/>
</dbReference>
<feature type="binding site" evidence="2">
    <location>
        <position position="154"/>
    </location>
    <ligand>
        <name>Mg(2+)</name>
        <dbReference type="ChEBI" id="CHEBI:18420"/>
        <label>1</label>
    </ligand>
</feature>
<keyword evidence="2" id="KW-0479">Metal-binding</keyword>
<feature type="binding site" evidence="2">
    <location>
        <position position="53"/>
    </location>
    <ligand>
        <name>substrate</name>
    </ligand>
</feature>
<comment type="similarity">
    <text evidence="2">Belongs to the thiamine-monophosphate kinase family.</text>
</comment>
<evidence type="ECO:0000256" key="2">
    <source>
        <dbReference type="HAMAP-Rule" id="MF_02128"/>
    </source>
</evidence>
<reference evidence="4 5" key="1">
    <citation type="submission" date="2018-04" db="EMBL/GenBank/DDBJ databases">
        <title>Novel Campyloabacter and Helicobacter Species and Strains.</title>
        <authorList>
            <person name="Mannion A.J."/>
            <person name="Shen Z."/>
            <person name="Fox J.G."/>
        </authorList>
    </citation>
    <scope>NUCLEOTIDE SEQUENCE [LARGE SCALE GENOMIC DNA]</scope>
    <source>
        <strain evidence="4 5">MIT 17-337</strain>
    </source>
</reference>
<feature type="binding site" evidence="2">
    <location>
        <position position="106"/>
    </location>
    <ligand>
        <name>Mg(2+)</name>
        <dbReference type="ChEBI" id="CHEBI:18420"/>
        <label>4</label>
    </ligand>
</feature>
<feature type="binding site" evidence="2">
    <location>
        <position position="256"/>
    </location>
    <ligand>
        <name>Mg(2+)</name>
        <dbReference type="ChEBI" id="CHEBI:18420"/>
        <label>5</label>
    </ligand>
</feature>
<feature type="binding site" evidence="2">
    <location>
        <position position="178"/>
    </location>
    <ligand>
        <name>ATP</name>
        <dbReference type="ChEBI" id="CHEBI:30616"/>
    </ligand>
</feature>
<dbReference type="RefSeq" id="WP_115542090.1">
    <property type="nucleotide sequence ID" value="NZ_NXLQ01000001.1"/>
</dbReference>
<protein>
    <recommendedName>
        <fullName evidence="2">Thiamine-monophosphate kinase</fullName>
        <shortName evidence="2">TMP kinase</shortName>
        <shortName evidence="2">Thiamine-phosphate kinase</shortName>
        <ecNumber evidence="2">2.7.4.16</ecNumber>
    </recommendedName>
</protein>
<accession>A0A3D8ISG4</accession>
<sequence>MDMESFFLTLLQKSGITQELGDDCVRLRCLHTSKKTKESPYIIAMDSFIEDVHFRIQPSSLQTKNVFIQQEKTLYQNDTLFRYVHSHHWLSYKNVAKKAFLVNISDILSSGAEPLYALLAITLPRDSHKTMLIELVQGIQEICKKYNIALIGGDTTKGDKLGFHITLIGKLKSKYLHRNHLIKGDYLAYTSRRNANLGGSLKILKSLLRYGATINKIPYNCIESKNPYARFCLPVTREKFIFQAYKYIHACMDISDGLATEITRLEKLNNLQFYAFKKLKDSVYQSGEEYELLISFSQKNIPALKRIAHRSRIKLHIIGKFGRFQHKKLKMIAWH</sequence>
<dbReference type="CDD" id="cd02194">
    <property type="entry name" value="ThiL"/>
    <property type="match status" value="1"/>
</dbReference>
<dbReference type="NCBIfam" id="NF004354">
    <property type="entry name" value="PRK05731.2-3"/>
    <property type="match status" value="1"/>
</dbReference>
<keyword evidence="2 4" id="KW-0418">Kinase</keyword>
<dbReference type="SUPFAM" id="SSF55326">
    <property type="entry name" value="PurM N-terminal domain-like"/>
    <property type="match status" value="1"/>
</dbReference>
<dbReference type="PANTHER" id="PTHR30270:SF0">
    <property type="entry name" value="THIAMINE-MONOPHOSPHATE KINASE"/>
    <property type="match status" value="1"/>
</dbReference>
<dbReference type="Gene3D" id="3.90.650.10">
    <property type="entry name" value="PurM-like C-terminal domain"/>
    <property type="match status" value="1"/>
</dbReference>
<feature type="binding site" evidence="2">
    <location>
        <begin position="153"/>
        <end position="154"/>
    </location>
    <ligand>
        <name>ATP</name>
        <dbReference type="ChEBI" id="CHEBI:30616"/>
    </ligand>
</feature>
<proteinExistence type="inferred from homology"/>
<dbReference type="PIRSF" id="PIRSF005303">
    <property type="entry name" value="Thiam_monoph_kin"/>
    <property type="match status" value="1"/>
</dbReference>
<dbReference type="GO" id="GO:0009229">
    <property type="term" value="P:thiamine diphosphate biosynthetic process"/>
    <property type="evidence" value="ECO:0007669"/>
    <property type="project" value="UniProtKB-UniRule"/>
</dbReference>
<dbReference type="GO" id="GO:0009228">
    <property type="term" value="P:thiamine biosynthetic process"/>
    <property type="evidence" value="ECO:0007669"/>
    <property type="project" value="UniProtKB-KW"/>
</dbReference>
<feature type="domain" description="PurM-like N-terminal" evidence="3">
    <location>
        <begin position="70"/>
        <end position="169"/>
    </location>
</feature>
<keyword evidence="2" id="KW-0067">ATP-binding</keyword>
<dbReference type="GO" id="GO:0009030">
    <property type="term" value="F:thiamine-phosphate kinase activity"/>
    <property type="evidence" value="ECO:0007669"/>
    <property type="project" value="UniProtKB-UniRule"/>
</dbReference>
<feature type="binding site" evidence="2">
    <location>
        <position position="106"/>
    </location>
    <ligand>
        <name>Mg(2+)</name>
        <dbReference type="ChEBI" id="CHEBI:18420"/>
        <label>3</label>
    </ligand>
</feature>
<feature type="binding site" evidence="2">
    <location>
        <position position="253"/>
    </location>
    <ligand>
        <name>Mg(2+)</name>
        <dbReference type="ChEBI" id="CHEBI:18420"/>
        <label>3</label>
    </ligand>
</feature>
<comment type="pathway">
    <text evidence="2">Cofactor biosynthesis; thiamine diphosphate biosynthesis; thiamine diphosphate from thiamine phosphate: step 1/1.</text>
</comment>
<dbReference type="AlphaFoldDB" id="A0A3D8ISG4"/>
<dbReference type="InterPro" id="IPR016188">
    <property type="entry name" value="PurM-like_N"/>
</dbReference>
<dbReference type="HAMAP" id="MF_02128">
    <property type="entry name" value="TMP_kinase"/>
    <property type="match status" value="1"/>
</dbReference>
<feature type="binding site" evidence="2">
    <location>
        <position position="46"/>
    </location>
    <ligand>
        <name>Mg(2+)</name>
        <dbReference type="ChEBI" id="CHEBI:18420"/>
        <label>1</label>
    </ligand>
</feature>
<dbReference type="PANTHER" id="PTHR30270">
    <property type="entry name" value="THIAMINE-MONOPHOSPHATE KINASE"/>
    <property type="match status" value="1"/>
</dbReference>
<keyword evidence="2" id="KW-0547">Nucleotide-binding</keyword>
<keyword evidence="2" id="KW-0460">Magnesium</keyword>
<keyword evidence="5" id="KW-1185">Reference proteome</keyword>
<dbReference type="UniPathway" id="UPA00060">
    <property type="reaction ID" value="UER00142"/>
</dbReference>